<organism evidence="2 3">
    <name type="scientific">Histidinibacterium lentulum</name>
    <dbReference type="NCBI Taxonomy" id="2480588"/>
    <lineage>
        <taxon>Bacteria</taxon>
        <taxon>Pseudomonadati</taxon>
        <taxon>Pseudomonadota</taxon>
        <taxon>Alphaproteobacteria</taxon>
        <taxon>Rhodobacterales</taxon>
        <taxon>Paracoccaceae</taxon>
        <taxon>Histidinibacterium</taxon>
    </lineage>
</organism>
<dbReference type="SUPFAM" id="SSF51735">
    <property type="entry name" value="NAD(P)-binding Rossmann-fold domains"/>
    <property type="match status" value="1"/>
</dbReference>
<dbReference type="PANTHER" id="PTHR43818:SF7">
    <property type="entry name" value="DEHYDROGENASE"/>
    <property type="match status" value="1"/>
</dbReference>
<reference evidence="2 3" key="1">
    <citation type="submission" date="2018-10" db="EMBL/GenBank/DDBJ databases">
        <title>Histidinibacterium lentulum gen. nov., sp. nov., a marine bacterium from the culture broth of Picochlorum sp. 122.</title>
        <authorList>
            <person name="Wang G."/>
        </authorList>
    </citation>
    <scope>NUCLEOTIDE SEQUENCE [LARGE SCALE GENOMIC DNA]</scope>
    <source>
        <strain evidence="2 3">B17</strain>
    </source>
</reference>
<name>A0A3N2QWA6_9RHOB</name>
<gene>
    <name evidence="2" type="ORF">EAT49_14465</name>
</gene>
<dbReference type="Gene3D" id="3.40.50.720">
    <property type="entry name" value="NAD(P)-binding Rossmann-like Domain"/>
    <property type="match status" value="1"/>
</dbReference>
<dbReference type="OrthoDB" id="9813657at2"/>
<dbReference type="InterPro" id="IPR036291">
    <property type="entry name" value="NAD(P)-bd_dom_sf"/>
</dbReference>
<comment type="caution">
    <text evidence="2">The sequence shown here is derived from an EMBL/GenBank/DDBJ whole genome shotgun (WGS) entry which is preliminary data.</text>
</comment>
<accession>A0A3N2QWA6</accession>
<dbReference type="Gene3D" id="3.30.360.10">
    <property type="entry name" value="Dihydrodipicolinate Reductase, domain 2"/>
    <property type="match status" value="1"/>
</dbReference>
<dbReference type="PANTHER" id="PTHR43818">
    <property type="entry name" value="BCDNA.GH03377"/>
    <property type="match status" value="1"/>
</dbReference>
<evidence type="ECO:0000313" key="2">
    <source>
        <dbReference type="EMBL" id="ROT99419.1"/>
    </source>
</evidence>
<dbReference type="EMBL" id="RDRB01000007">
    <property type="protein sequence ID" value="ROT99419.1"/>
    <property type="molecule type" value="Genomic_DNA"/>
</dbReference>
<dbReference type="InterPro" id="IPR000683">
    <property type="entry name" value="Gfo/Idh/MocA-like_OxRdtase_N"/>
</dbReference>
<keyword evidence="3" id="KW-1185">Reference proteome</keyword>
<dbReference type="RefSeq" id="WP_123643013.1">
    <property type="nucleotide sequence ID" value="NZ_ML119087.1"/>
</dbReference>
<evidence type="ECO:0000313" key="3">
    <source>
        <dbReference type="Proteomes" id="UP000268016"/>
    </source>
</evidence>
<dbReference type="GO" id="GO:0000166">
    <property type="term" value="F:nucleotide binding"/>
    <property type="evidence" value="ECO:0007669"/>
    <property type="project" value="InterPro"/>
</dbReference>
<proteinExistence type="predicted"/>
<feature type="domain" description="Gfo/Idh/MocA-like oxidoreductase N-terminal" evidence="1">
    <location>
        <begin position="4"/>
        <end position="113"/>
    </location>
</feature>
<dbReference type="InterPro" id="IPR050463">
    <property type="entry name" value="Gfo/Idh/MocA_oxidrdct_glycsds"/>
</dbReference>
<dbReference type="AlphaFoldDB" id="A0A3N2QWA6"/>
<evidence type="ECO:0000259" key="1">
    <source>
        <dbReference type="Pfam" id="PF01408"/>
    </source>
</evidence>
<dbReference type="Proteomes" id="UP000268016">
    <property type="component" value="Unassembled WGS sequence"/>
</dbReference>
<protein>
    <submittedName>
        <fullName evidence="2">Gfo/Idh/MocA family oxidoreductase</fullName>
    </submittedName>
</protein>
<sequence>MARRIALAGIGKIARDQHIPSIAASDDWELAATVSRSGGIDGVENHKTLDALLAARPDIEVISLTMPPGPRFAAAKAALEAGRHVMLEKPPGASFAECGTLEREARERGVTLFASWHTRHAARVADARDWLAGKRLKRLAVTWCEDVRKWHPGQEWVWEPGGLGVFDTGINALSVVTEILQEDIHVTSSDLDIPENRQTPITARLAFHHPDGAEVTAYMTWRHDGGEVWDIEAETDDGTLLLSEGATILSIDGARVSDEGEDPGEYARLYAHLARLVDAGESDVDLAPFCHVVDALSLGRRRRVDAFVEEG</sequence>
<dbReference type="Pfam" id="PF01408">
    <property type="entry name" value="GFO_IDH_MocA"/>
    <property type="match status" value="1"/>
</dbReference>